<dbReference type="GO" id="GO:0007234">
    <property type="term" value="P:osmosensory signaling via phosphorelay pathway"/>
    <property type="evidence" value="ECO:0007669"/>
    <property type="project" value="TreeGrafter"/>
</dbReference>
<evidence type="ECO:0000313" key="18">
    <source>
        <dbReference type="EMBL" id="XBX80127.1"/>
    </source>
</evidence>
<dbReference type="InterPro" id="IPR035965">
    <property type="entry name" value="PAS-like_dom_sf"/>
</dbReference>
<dbReference type="InterPro" id="IPR000014">
    <property type="entry name" value="PAS"/>
</dbReference>
<dbReference type="InterPro" id="IPR003661">
    <property type="entry name" value="HisK_dim/P_dom"/>
</dbReference>
<keyword evidence="12" id="KW-0902">Two-component regulatory system</keyword>
<dbReference type="GO" id="GO:0030295">
    <property type="term" value="F:protein kinase activator activity"/>
    <property type="evidence" value="ECO:0007669"/>
    <property type="project" value="TreeGrafter"/>
</dbReference>
<dbReference type="SUPFAM" id="SSF47384">
    <property type="entry name" value="Homodimeric domain of signal transducing histidine kinase"/>
    <property type="match status" value="1"/>
</dbReference>
<evidence type="ECO:0000259" key="17">
    <source>
        <dbReference type="PROSITE" id="PS50112"/>
    </source>
</evidence>
<dbReference type="EMBL" id="CP158357">
    <property type="protein sequence ID" value="XBX80127.1"/>
    <property type="molecule type" value="Genomic_DNA"/>
</dbReference>
<evidence type="ECO:0000256" key="13">
    <source>
        <dbReference type="ARBA" id="ARBA00023136"/>
    </source>
</evidence>
<name>A0AAU7W0Y9_9MICO</name>
<keyword evidence="13 15" id="KW-0472">Membrane</keyword>
<reference evidence="18" key="1">
    <citation type="submission" date="2024-06" db="EMBL/GenBank/DDBJ databases">
        <title>Draft genome sequence of Microbacterium sp. strain A8/3-1, isolated from Oxytropis tragacanthoides Fisch. ex DC. Root nodules in the Altai region of Russia.</title>
        <authorList>
            <person name="Sazanova A."/>
            <person name="Guro P."/>
            <person name="Kuznetsova I."/>
            <person name="Belimov A."/>
            <person name="Safronova V."/>
        </authorList>
    </citation>
    <scope>NUCLEOTIDE SEQUENCE</scope>
    <source>
        <strain evidence="18">A8/3-1</strain>
    </source>
</reference>
<evidence type="ECO:0000256" key="1">
    <source>
        <dbReference type="ARBA" id="ARBA00000085"/>
    </source>
</evidence>
<dbReference type="PROSITE" id="PS50109">
    <property type="entry name" value="HIS_KIN"/>
    <property type="match status" value="1"/>
</dbReference>
<dbReference type="PRINTS" id="PR00344">
    <property type="entry name" value="BCTRLSENSOR"/>
</dbReference>
<accession>A0AAU7W0Y9</accession>
<keyword evidence="10" id="KW-0067">ATP-binding</keyword>
<feature type="domain" description="PAS" evidence="17">
    <location>
        <begin position="180"/>
        <end position="216"/>
    </location>
</feature>
<evidence type="ECO:0000256" key="5">
    <source>
        <dbReference type="ARBA" id="ARBA00022553"/>
    </source>
</evidence>
<dbReference type="Pfam" id="PF02518">
    <property type="entry name" value="HATPase_c"/>
    <property type="match status" value="1"/>
</dbReference>
<evidence type="ECO:0000256" key="9">
    <source>
        <dbReference type="ARBA" id="ARBA00022777"/>
    </source>
</evidence>
<dbReference type="RefSeq" id="WP_350352988.1">
    <property type="nucleotide sequence ID" value="NZ_CP158357.1"/>
</dbReference>
<feature type="transmembrane region" description="Helical" evidence="15">
    <location>
        <begin position="102"/>
        <end position="122"/>
    </location>
</feature>
<keyword evidence="5" id="KW-0597">Phosphoprotein</keyword>
<keyword evidence="7 15" id="KW-0812">Transmembrane</keyword>
<feature type="transmembrane region" description="Helical" evidence="15">
    <location>
        <begin position="12"/>
        <end position="29"/>
    </location>
</feature>
<evidence type="ECO:0000256" key="2">
    <source>
        <dbReference type="ARBA" id="ARBA00004141"/>
    </source>
</evidence>
<evidence type="ECO:0000256" key="12">
    <source>
        <dbReference type="ARBA" id="ARBA00023012"/>
    </source>
</evidence>
<dbReference type="CDD" id="cd00130">
    <property type="entry name" value="PAS"/>
    <property type="match status" value="1"/>
</dbReference>
<evidence type="ECO:0000256" key="11">
    <source>
        <dbReference type="ARBA" id="ARBA00022989"/>
    </source>
</evidence>
<evidence type="ECO:0000259" key="16">
    <source>
        <dbReference type="PROSITE" id="PS50109"/>
    </source>
</evidence>
<dbReference type="SUPFAM" id="SSF55785">
    <property type="entry name" value="PYP-like sensor domain (PAS domain)"/>
    <property type="match status" value="1"/>
</dbReference>
<feature type="transmembrane region" description="Helical" evidence="15">
    <location>
        <begin position="131"/>
        <end position="152"/>
    </location>
</feature>
<evidence type="ECO:0000256" key="7">
    <source>
        <dbReference type="ARBA" id="ARBA00022692"/>
    </source>
</evidence>
<organism evidence="18">
    <name type="scientific">Microbacterium sp. A8/3-1</name>
    <dbReference type="NCBI Taxonomy" id="3160749"/>
    <lineage>
        <taxon>Bacteria</taxon>
        <taxon>Bacillati</taxon>
        <taxon>Actinomycetota</taxon>
        <taxon>Actinomycetes</taxon>
        <taxon>Micrococcales</taxon>
        <taxon>Microbacteriaceae</taxon>
        <taxon>Microbacterium</taxon>
    </lineage>
</organism>
<feature type="domain" description="Histidine kinase" evidence="16">
    <location>
        <begin position="312"/>
        <end position="526"/>
    </location>
</feature>
<evidence type="ECO:0000256" key="8">
    <source>
        <dbReference type="ARBA" id="ARBA00022741"/>
    </source>
</evidence>
<dbReference type="InterPro" id="IPR004358">
    <property type="entry name" value="Sig_transdc_His_kin-like_C"/>
</dbReference>
<dbReference type="FunFam" id="3.30.565.10:FF:000006">
    <property type="entry name" value="Sensor histidine kinase WalK"/>
    <property type="match status" value="1"/>
</dbReference>
<dbReference type="GO" id="GO:0000155">
    <property type="term" value="F:phosphorelay sensor kinase activity"/>
    <property type="evidence" value="ECO:0007669"/>
    <property type="project" value="InterPro"/>
</dbReference>
<dbReference type="PANTHER" id="PTHR42878">
    <property type="entry name" value="TWO-COMPONENT HISTIDINE KINASE"/>
    <property type="match status" value="1"/>
</dbReference>
<dbReference type="Pfam" id="PF00512">
    <property type="entry name" value="HisKA"/>
    <property type="match status" value="1"/>
</dbReference>
<dbReference type="SUPFAM" id="SSF55874">
    <property type="entry name" value="ATPase domain of HSP90 chaperone/DNA topoisomerase II/histidine kinase"/>
    <property type="match status" value="1"/>
</dbReference>
<evidence type="ECO:0000256" key="3">
    <source>
        <dbReference type="ARBA" id="ARBA00004236"/>
    </source>
</evidence>
<dbReference type="NCBIfam" id="TIGR00229">
    <property type="entry name" value="sensory_box"/>
    <property type="match status" value="1"/>
</dbReference>
<dbReference type="GO" id="GO:0005886">
    <property type="term" value="C:plasma membrane"/>
    <property type="evidence" value="ECO:0007669"/>
    <property type="project" value="UniProtKB-SubCell"/>
</dbReference>
<keyword evidence="11 15" id="KW-1133">Transmembrane helix</keyword>
<dbReference type="InterPro" id="IPR036890">
    <property type="entry name" value="HATPase_C_sf"/>
</dbReference>
<evidence type="ECO:0000256" key="10">
    <source>
        <dbReference type="ARBA" id="ARBA00022840"/>
    </source>
</evidence>
<dbReference type="GO" id="GO:0005524">
    <property type="term" value="F:ATP binding"/>
    <property type="evidence" value="ECO:0007669"/>
    <property type="project" value="UniProtKB-KW"/>
</dbReference>
<dbReference type="AlphaFoldDB" id="A0AAU7W0Y9"/>
<dbReference type="SMART" id="SM00388">
    <property type="entry name" value="HisKA"/>
    <property type="match status" value="1"/>
</dbReference>
<evidence type="ECO:0000256" key="4">
    <source>
        <dbReference type="ARBA" id="ARBA00012438"/>
    </source>
</evidence>
<dbReference type="InterPro" id="IPR036097">
    <property type="entry name" value="HisK_dim/P_sf"/>
</dbReference>
<dbReference type="CDD" id="cd00082">
    <property type="entry name" value="HisKA"/>
    <property type="match status" value="1"/>
</dbReference>
<feature type="transmembrane region" description="Helical" evidence="15">
    <location>
        <begin position="64"/>
        <end position="82"/>
    </location>
</feature>
<dbReference type="SMART" id="SM00387">
    <property type="entry name" value="HATPase_c"/>
    <property type="match status" value="1"/>
</dbReference>
<dbReference type="GO" id="GO:0000156">
    <property type="term" value="F:phosphorelay response regulator activity"/>
    <property type="evidence" value="ECO:0007669"/>
    <property type="project" value="TreeGrafter"/>
</dbReference>
<evidence type="ECO:0000256" key="6">
    <source>
        <dbReference type="ARBA" id="ARBA00022679"/>
    </source>
</evidence>
<feature type="transmembrane region" description="Helical" evidence="15">
    <location>
        <begin position="35"/>
        <end position="57"/>
    </location>
</feature>
<evidence type="ECO:0000256" key="14">
    <source>
        <dbReference type="ARBA" id="ARBA00039401"/>
    </source>
</evidence>
<keyword evidence="9 18" id="KW-0418">Kinase</keyword>
<comment type="subcellular location">
    <subcellularLocation>
        <location evidence="3">Cell membrane</location>
    </subcellularLocation>
    <subcellularLocation>
        <location evidence="2">Membrane</location>
        <topology evidence="2">Multi-pass membrane protein</topology>
    </subcellularLocation>
</comment>
<gene>
    <name evidence="18" type="ORF">ABS642_08575</name>
</gene>
<dbReference type="InterPro" id="IPR050351">
    <property type="entry name" value="BphY/WalK/GraS-like"/>
</dbReference>
<sequence>MIRTVSIWRWQLVFTASIVAIVVMITALTPETLGIPLFIAGLALVVVTTLVAFAVPWQRLPRRAVVVLPLLDTLAVGLATSAPDIRLGLLWVFPVTWLATYFTMHWVLVGVAFCGVCLVLFAERTGDTADLLLRILTVIITLSFLGVTVRIGSQRARAARRLLERRSEQVNRAAERAETNQRRVTQIIDALGVALVVVAGDGRILQMNDAYRALYGRDRFGEALPSTAVEYDRRRGAAVPPGRTTLARAANGEQLQAERVWLFDSEGQWHALQVNTQTIAGAKEGAHVTLVMIDDVTELLEAAEERRALAAVVSHELRNPLTAIIGHVDLLLERDDLAPQVTAQLEVIANAGERMEDLVASTLETTRSAPAEPFEPVELREVVEASAASYAPLISGGRQELEISGAESLVIYGDAFRLRQVLDNLLSNAVKYTPAGGRITVRLGSAADGQAELVIRDTGSGIAPDELPRVFDPYFRTDRAVLAGIAGTGLGMGIARGIVEAHEGSIVVESALGAGTTITLRFPQRRVKEVLA</sequence>
<protein>
    <recommendedName>
        <fullName evidence="14">Sensor-like histidine kinase SenX3</fullName>
        <ecNumber evidence="4">2.7.13.3</ecNumber>
    </recommendedName>
</protein>
<keyword evidence="8" id="KW-0547">Nucleotide-binding</keyword>
<comment type="catalytic activity">
    <reaction evidence="1">
        <text>ATP + protein L-histidine = ADP + protein N-phospho-L-histidine.</text>
        <dbReference type="EC" id="2.7.13.3"/>
    </reaction>
</comment>
<dbReference type="EC" id="2.7.13.3" evidence="4"/>
<dbReference type="InterPro" id="IPR005467">
    <property type="entry name" value="His_kinase_dom"/>
</dbReference>
<dbReference type="PROSITE" id="PS50112">
    <property type="entry name" value="PAS"/>
    <property type="match status" value="1"/>
</dbReference>
<dbReference type="PANTHER" id="PTHR42878:SF7">
    <property type="entry name" value="SENSOR HISTIDINE KINASE GLRK"/>
    <property type="match status" value="1"/>
</dbReference>
<dbReference type="InterPro" id="IPR003594">
    <property type="entry name" value="HATPase_dom"/>
</dbReference>
<dbReference type="Gene3D" id="3.30.450.20">
    <property type="entry name" value="PAS domain"/>
    <property type="match status" value="1"/>
</dbReference>
<dbReference type="Gene3D" id="3.30.565.10">
    <property type="entry name" value="Histidine kinase-like ATPase, C-terminal domain"/>
    <property type="match status" value="1"/>
</dbReference>
<dbReference type="Gene3D" id="1.10.287.130">
    <property type="match status" value="1"/>
</dbReference>
<proteinExistence type="predicted"/>
<evidence type="ECO:0000256" key="15">
    <source>
        <dbReference type="SAM" id="Phobius"/>
    </source>
</evidence>
<keyword evidence="6" id="KW-0808">Transferase</keyword>